<gene>
    <name evidence="3" type="ORF">KFE25_001163</name>
</gene>
<feature type="signal peptide" evidence="2">
    <location>
        <begin position="1"/>
        <end position="19"/>
    </location>
</feature>
<dbReference type="OMA" id="PFFAAIW"/>
<sequence>MRRVAVLALLCACAREASGFGSARPLLRARAARARLRPLNVAAAGAVDPAACADGDSAAALAPDAPPHAAGLGAARRTGGRGAARPRLTFSGLVFAHLRRLLFARVCLAPATAAASAGLKSIGLAPPPWARALIALAMVLAAQRALSTAPALAARARAAATFDAARARFARKWRANWKSYITIPFVAAGTGWLTNRIAVWMIFYPIEFVGLPLWVRDGTPLGLLGWRGIVPAKTGAMAHRMVDTLTKLVDLPAVFARLEPARCAALLMPGVASMVPEIVASRLPTTASWARRGAVGVAKGVYSELPADVRGLLQRRTHDFIAGTVREMSRSIEALVDLRGLVVGEMLRDRRLLGALFQRVGRCELQFLVDSGIGFGFVLGLFQMFAWVLYDAPWTLAAGGAVVGYLTNWIALKLIFEPIEPIRFGPWSLQGLFLTRQREVSAEFAASLVPVTLTSAKLWDNIINGKHGARFDALLRERTSKYVDGCAQILFSGRPTELASSEAWAQTRSEITEQVVRQFPAQLHRVHGYADSALRMQPEIAAKMNSLSAAEFEQVLHPIFQEDELTLILVGGVLGLIVGYLQAIFTQPDRDPGDDVPPQTAPGPA</sequence>
<feature type="chain" id="PRO_5035227977" description="DUF445 family protein" evidence="2">
    <location>
        <begin position="20"/>
        <end position="605"/>
    </location>
</feature>
<dbReference type="EMBL" id="JAGTXO010000025">
    <property type="protein sequence ID" value="KAG8461559.1"/>
    <property type="molecule type" value="Genomic_DNA"/>
</dbReference>
<feature type="transmembrane region" description="Helical" evidence="1">
    <location>
        <begin position="565"/>
        <end position="585"/>
    </location>
</feature>
<comment type="caution">
    <text evidence="3">The sequence shown here is derived from an EMBL/GenBank/DDBJ whole genome shotgun (WGS) entry which is preliminary data.</text>
</comment>
<proteinExistence type="predicted"/>
<protein>
    <recommendedName>
        <fullName evidence="5">DUF445 family protein</fullName>
    </recommendedName>
</protein>
<keyword evidence="1" id="KW-0472">Membrane</keyword>
<feature type="transmembrane region" description="Helical" evidence="1">
    <location>
        <begin position="396"/>
        <end position="416"/>
    </location>
</feature>
<accession>A0A8J6C611</accession>
<feature type="transmembrane region" description="Helical" evidence="1">
    <location>
        <begin position="367"/>
        <end position="390"/>
    </location>
</feature>
<reference evidence="3" key="1">
    <citation type="submission" date="2021-05" db="EMBL/GenBank/DDBJ databases">
        <title>The genome of the haptophyte Pavlova lutheri (Diacronema luteri, Pavlovales) - a model for lipid biosynthesis in eukaryotic algae.</title>
        <authorList>
            <person name="Hulatt C.J."/>
            <person name="Posewitz M.C."/>
        </authorList>
    </citation>
    <scope>NUCLEOTIDE SEQUENCE</scope>
    <source>
        <strain evidence="3">NIVA-4/92</strain>
    </source>
</reference>
<dbReference type="PANTHER" id="PTHR35791:SF1">
    <property type="entry name" value="UPF0754 MEMBRANE PROTEIN YHEB"/>
    <property type="match status" value="1"/>
</dbReference>
<dbReference type="OrthoDB" id="410754at2759"/>
<evidence type="ECO:0008006" key="5">
    <source>
        <dbReference type="Google" id="ProtNLM"/>
    </source>
</evidence>
<organism evidence="3 4">
    <name type="scientific">Diacronema lutheri</name>
    <name type="common">Unicellular marine alga</name>
    <name type="synonym">Monochrysis lutheri</name>
    <dbReference type="NCBI Taxonomy" id="2081491"/>
    <lineage>
        <taxon>Eukaryota</taxon>
        <taxon>Haptista</taxon>
        <taxon>Haptophyta</taxon>
        <taxon>Pavlovophyceae</taxon>
        <taxon>Pavlovales</taxon>
        <taxon>Pavlovaceae</taxon>
        <taxon>Diacronema</taxon>
    </lineage>
</organism>
<keyword evidence="4" id="KW-1185">Reference proteome</keyword>
<dbReference type="PANTHER" id="PTHR35791">
    <property type="entry name" value="UPF0754 MEMBRANE PROTEIN YHEB"/>
    <property type="match status" value="1"/>
</dbReference>
<evidence type="ECO:0000313" key="4">
    <source>
        <dbReference type="Proteomes" id="UP000751190"/>
    </source>
</evidence>
<evidence type="ECO:0000313" key="3">
    <source>
        <dbReference type="EMBL" id="KAG8461559.1"/>
    </source>
</evidence>
<name>A0A8J6C611_DIALT</name>
<keyword evidence="2" id="KW-0732">Signal</keyword>
<dbReference type="Proteomes" id="UP000751190">
    <property type="component" value="Unassembled WGS sequence"/>
</dbReference>
<evidence type="ECO:0000256" key="2">
    <source>
        <dbReference type="SAM" id="SignalP"/>
    </source>
</evidence>
<dbReference type="AlphaFoldDB" id="A0A8J6C611"/>
<keyword evidence="1" id="KW-0812">Transmembrane</keyword>
<evidence type="ECO:0000256" key="1">
    <source>
        <dbReference type="SAM" id="Phobius"/>
    </source>
</evidence>
<keyword evidence="1" id="KW-1133">Transmembrane helix</keyword>